<proteinExistence type="predicted"/>
<evidence type="ECO:0000313" key="1">
    <source>
        <dbReference type="EMBL" id="AWB91812.1"/>
    </source>
</evidence>
<dbReference type="EMBL" id="CP026952">
    <property type="protein sequence ID" value="AWB91812.1"/>
    <property type="molecule type" value="Genomic_DNA"/>
</dbReference>
<accession>A0A2S0WKK0</accession>
<dbReference type="RefSeq" id="WP_108577458.1">
    <property type="nucleotide sequence ID" value="NZ_CP026952.1"/>
</dbReference>
<dbReference type="Proteomes" id="UP000244384">
    <property type="component" value="Chromosome"/>
</dbReference>
<evidence type="ECO:0000313" key="2">
    <source>
        <dbReference type="Proteomes" id="UP000244384"/>
    </source>
</evidence>
<dbReference type="KEGG" id="aez:C3E78_06090"/>
<protein>
    <submittedName>
        <fullName evidence="1">Uncharacterized protein</fullName>
    </submittedName>
</protein>
<organism evidence="1 2">
    <name type="scientific">Aeromicrobium chenweiae</name>
    <dbReference type="NCBI Taxonomy" id="2079793"/>
    <lineage>
        <taxon>Bacteria</taxon>
        <taxon>Bacillati</taxon>
        <taxon>Actinomycetota</taxon>
        <taxon>Actinomycetes</taxon>
        <taxon>Propionibacteriales</taxon>
        <taxon>Nocardioidaceae</taxon>
        <taxon>Aeromicrobium</taxon>
    </lineage>
</organism>
<accession>A0A5F2ESY5</accession>
<sequence length="173" mass="18821">MRRADDGVLGGEPFFRVLREQHPDVDLVILPPVDAPQPDLPLAPAEDVATTVRAARSALDGLLEAVGHPETDARHEAWRFEDSAFVRTFIVRASLRGLPDDEAIPLLRRIGDTLLARGWDARAVVDRPAEILASDGRHLLDVEVVAGSIDLRLESMSLAAAPETIDAVTEALR</sequence>
<reference evidence="2" key="1">
    <citation type="submission" date="2018-01" db="EMBL/GenBank/DDBJ databases">
        <authorList>
            <person name="Li J."/>
        </authorList>
    </citation>
    <scope>NUCLEOTIDE SEQUENCE [LARGE SCALE GENOMIC DNA]</scope>
    <source>
        <strain evidence="2">592</strain>
    </source>
</reference>
<gene>
    <name evidence="1" type="ORF">C3E78_06090</name>
</gene>
<dbReference type="AlphaFoldDB" id="A0A2S0WKK0"/>
<name>A0A2S0WKK0_9ACTN</name>
<keyword evidence="2" id="KW-1185">Reference proteome</keyword>
<dbReference type="OrthoDB" id="3785005at2"/>